<proteinExistence type="inferred from homology"/>
<evidence type="ECO:0000259" key="2">
    <source>
        <dbReference type="Pfam" id="PF00060"/>
    </source>
</evidence>
<dbReference type="EMBL" id="JARAKH010000048">
    <property type="protein sequence ID" value="KAK8376321.1"/>
    <property type="molecule type" value="Genomic_DNA"/>
</dbReference>
<feature type="domain" description="Ionotropic glutamate receptor C-terminal" evidence="2">
    <location>
        <begin position="8"/>
        <end position="90"/>
    </location>
</feature>
<dbReference type="GO" id="GO:0016020">
    <property type="term" value="C:membrane"/>
    <property type="evidence" value="ECO:0007669"/>
    <property type="project" value="InterPro"/>
</dbReference>
<evidence type="ECO:0000313" key="4">
    <source>
        <dbReference type="Proteomes" id="UP001487740"/>
    </source>
</evidence>
<dbReference type="GO" id="GO:0015276">
    <property type="term" value="F:ligand-gated monoatomic ion channel activity"/>
    <property type="evidence" value="ECO:0007669"/>
    <property type="project" value="InterPro"/>
</dbReference>
<name>A0AAW0SMK8_SCYPA</name>
<accession>A0AAW0SMK8</accession>
<keyword evidence="4" id="KW-1185">Reference proteome</keyword>
<dbReference type="Gene3D" id="1.10.287.70">
    <property type="match status" value="1"/>
</dbReference>
<evidence type="ECO:0000313" key="3">
    <source>
        <dbReference type="EMBL" id="KAK8376321.1"/>
    </source>
</evidence>
<evidence type="ECO:0000256" key="1">
    <source>
        <dbReference type="ARBA" id="ARBA00008685"/>
    </source>
</evidence>
<comment type="caution">
    <text evidence="3">The sequence shown here is derived from an EMBL/GenBank/DDBJ whole genome shotgun (WGS) entry which is preliminary data.</text>
</comment>
<protein>
    <recommendedName>
        <fullName evidence="2">Ionotropic glutamate receptor C-terminal domain-containing protein</fullName>
    </recommendedName>
</protein>
<dbReference type="Pfam" id="PF00060">
    <property type="entry name" value="Lig_chan"/>
    <property type="match status" value="1"/>
</dbReference>
<reference evidence="3 4" key="1">
    <citation type="submission" date="2023-03" db="EMBL/GenBank/DDBJ databases">
        <title>High-quality genome of Scylla paramamosain provides insights in environmental adaptation.</title>
        <authorList>
            <person name="Zhang L."/>
        </authorList>
    </citation>
    <scope>NUCLEOTIDE SEQUENCE [LARGE SCALE GENOMIC DNA]</scope>
    <source>
        <strain evidence="3">LZ_2023a</strain>
        <tissue evidence="3">Muscle</tissue>
    </source>
</reference>
<organism evidence="3 4">
    <name type="scientific">Scylla paramamosain</name>
    <name type="common">Mud crab</name>
    <dbReference type="NCBI Taxonomy" id="85552"/>
    <lineage>
        <taxon>Eukaryota</taxon>
        <taxon>Metazoa</taxon>
        <taxon>Ecdysozoa</taxon>
        <taxon>Arthropoda</taxon>
        <taxon>Crustacea</taxon>
        <taxon>Multicrustacea</taxon>
        <taxon>Malacostraca</taxon>
        <taxon>Eumalacostraca</taxon>
        <taxon>Eucarida</taxon>
        <taxon>Decapoda</taxon>
        <taxon>Pleocyemata</taxon>
        <taxon>Brachyura</taxon>
        <taxon>Eubrachyura</taxon>
        <taxon>Portunoidea</taxon>
        <taxon>Portunidae</taxon>
        <taxon>Portuninae</taxon>
        <taxon>Scylla</taxon>
    </lineage>
</organism>
<comment type="similarity">
    <text evidence="1">Belongs to the glutamate-gated ion channel (TC 1.A.10.1) family.</text>
</comment>
<sequence>MGFWLLEEIAKRAMKGLGVKFTTVLLYGWGGLVEQPPPDPSISVSGQVMVGCWLLFCLIVDTGFRSSLVSHLAIKSKTDTIETFNDLVAQPGWQWGAMGWALSGAPLEFFVKHTDPVVQRVYREMELLDTVDEALKRVLAGGFSFISFSNYVKVAVASNYADALGNSPFHLSREEVPVMAVFGWPVRLLIASVSELMRHMCLI</sequence>
<dbReference type="Proteomes" id="UP001487740">
    <property type="component" value="Unassembled WGS sequence"/>
</dbReference>
<dbReference type="InterPro" id="IPR001320">
    <property type="entry name" value="Iontro_rcpt_C"/>
</dbReference>
<dbReference type="AlphaFoldDB" id="A0AAW0SMK8"/>
<gene>
    <name evidence="3" type="ORF">O3P69_009751</name>
</gene>